<keyword evidence="1 2" id="KW-0732">Signal</keyword>
<dbReference type="NCBIfam" id="NF040968">
    <property type="entry name" value="FeS_ExtO"/>
    <property type="match status" value="1"/>
</dbReference>
<dbReference type="Gene3D" id="3.90.10.10">
    <property type="entry name" value="Cytochrome C3"/>
    <property type="match status" value="1"/>
</dbReference>
<keyword evidence="4" id="KW-1185">Reference proteome</keyword>
<dbReference type="Gene3D" id="1.10.1130.10">
    <property type="entry name" value="Flavocytochrome C3, Chain A"/>
    <property type="match status" value="1"/>
</dbReference>
<proteinExistence type="predicted"/>
<evidence type="ECO:0000313" key="3">
    <source>
        <dbReference type="EMBL" id="TCK61964.1"/>
    </source>
</evidence>
<dbReference type="EMBL" id="SMGG01000003">
    <property type="protein sequence ID" value="TCK61964.1"/>
    <property type="molecule type" value="Genomic_DNA"/>
</dbReference>
<dbReference type="AlphaFoldDB" id="A0A4R1KBW7"/>
<dbReference type="OrthoDB" id="5390534at2"/>
<sequence length="418" mass="48611">MLFFLILCISLCFTESGFALDKNDKNCAACHKVTLTGAHKAQKCESCHARNADHFDRAADFSKGAAGCLNCHREYAGITDSAMVHRSAEKVFVSKSFERYDGGFWDKNCKNCHVQSCSDCHRSENPHSIKKPSADDCQECHRDYYTGIEYSGLGQREDHERYQRGREHKGGKYASMLKDVHFEKGMQCGDCHSMKSLAEGRKFSKTCTDCHQFNKNSSVEHSIPEHGRMECYTCHSAWANQEYGTFWIYMRDTKFSEYFRWVKRPHLDYAKSSHTKQYADFPIGVNERKKYSPLRPQFIGFVTRIEKDRVIGKENEMVSSDFRAVFPHTVRRETVLCESCHADNRRLMRERMDERIYHTDRDGLPFPTFYNGKWFSVTNGRFVNDSEFKRIKSKGAKYNKALLKKWQQVTKTVENSKK</sequence>
<name>A0A4R1KBW7_9BACT</name>
<reference evidence="3 4" key="1">
    <citation type="submission" date="2019-03" db="EMBL/GenBank/DDBJ databases">
        <title>Genomic Encyclopedia of Type Strains, Phase IV (KMG-IV): sequencing the most valuable type-strain genomes for metagenomic binning, comparative biology and taxonomic classification.</title>
        <authorList>
            <person name="Goeker M."/>
        </authorList>
    </citation>
    <scope>NUCLEOTIDE SEQUENCE [LARGE SCALE GENOMIC DNA]</scope>
    <source>
        <strain evidence="3 4">DSM 24984</strain>
    </source>
</reference>
<dbReference type="InterPro" id="IPR036280">
    <property type="entry name" value="Multihaem_cyt_sf"/>
</dbReference>
<dbReference type="SUPFAM" id="SSF48695">
    <property type="entry name" value="Multiheme cytochromes"/>
    <property type="match status" value="1"/>
</dbReference>
<dbReference type="NCBIfam" id="NF040967">
    <property type="entry name" value="cytc_ExtN"/>
    <property type="match status" value="1"/>
</dbReference>
<dbReference type="PANTHER" id="PTHR35038:SF8">
    <property type="entry name" value="C-TYPE POLYHEME CYTOCHROME OMCC"/>
    <property type="match status" value="1"/>
</dbReference>
<evidence type="ECO:0000313" key="4">
    <source>
        <dbReference type="Proteomes" id="UP000294614"/>
    </source>
</evidence>
<accession>A0A4R1KBW7</accession>
<comment type="caution">
    <text evidence="3">The sequence shown here is derived from an EMBL/GenBank/DDBJ whole genome shotgun (WGS) entry which is preliminary data.</text>
</comment>
<dbReference type="GO" id="GO:0016491">
    <property type="term" value="F:oxidoreductase activity"/>
    <property type="evidence" value="ECO:0007669"/>
    <property type="project" value="TreeGrafter"/>
</dbReference>
<feature type="chain" id="PRO_5020961978" evidence="2">
    <location>
        <begin position="20"/>
        <end position="418"/>
    </location>
</feature>
<dbReference type="Proteomes" id="UP000294614">
    <property type="component" value="Unassembled WGS sequence"/>
</dbReference>
<protein>
    <submittedName>
        <fullName evidence="3">Uncharacterized protein</fullName>
    </submittedName>
</protein>
<evidence type="ECO:0000256" key="1">
    <source>
        <dbReference type="ARBA" id="ARBA00022729"/>
    </source>
</evidence>
<gene>
    <name evidence="3" type="ORF">C8D98_0472</name>
</gene>
<organism evidence="3 4">
    <name type="scientific">Seleniivibrio woodruffii</name>
    <dbReference type="NCBI Taxonomy" id="1078050"/>
    <lineage>
        <taxon>Bacteria</taxon>
        <taxon>Pseudomonadati</taxon>
        <taxon>Deferribacterota</taxon>
        <taxon>Deferribacteres</taxon>
        <taxon>Deferribacterales</taxon>
        <taxon>Geovibrionaceae</taxon>
        <taxon>Seleniivibrio</taxon>
    </lineage>
</organism>
<dbReference type="PANTHER" id="PTHR35038">
    <property type="entry name" value="DISSIMILATORY SULFITE REDUCTASE SIRA"/>
    <property type="match status" value="1"/>
</dbReference>
<evidence type="ECO:0000256" key="2">
    <source>
        <dbReference type="SAM" id="SignalP"/>
    </source>
</evidence>
<feature type="signal peptide" evidence="2">
    <location>
        <begin position="1"/>
        <end position="19"/>
    </location>
</feature>
<dbReference type="CDD" id="cd08168">
    <property type="entry name" value="Cytochrom_C3"/>
    <property type="match status" value="1"/>
</dbReference>
<dbReference type="InterPro" id="IPR051829">
    <property type="entry name" value="Multiheme_Cytochr_ET"/>
</dbReference>